<dbReference type="CDD" id="cd11845">
    <property type="entry name" value="SH3_Src_like"/>
    <property type="match status" value="1"/>
</dbReference>
<evidence type="ECO:0000313" key="5">
    <source>
        <dbReference type="Proteomes" id="UP001162164"/>
    </source>
</evidence>
<evidence type="ECO:0000256" key="1">
    <source>
        <dbReference type="ARBA" id="ARBA00022443"/>
    </source>
</evidence>
<gene>
    <name evidence="4" type="ORF">NQ317_000164</name>
</gene>
<dbReference type="Proteomes" id="UP001162164">
    <property type="component" value="Unassembled WGS sequence"/>
</dbReference>
<feature type="domain" description="SH3" evidence="3">
    <location>
        <begin position="58"/>
        <end position="119"/>
    </location>
</feature>
<evidence type="ECO:0000256" key="2">
    <source>
        <dbReference type="PROSITE-ProRule" id="PRU00192"/>
    </source>
</evidence>
<dbReference type="InterPro" id="IPR036028">
    <property type="entry name" value="SH3-like_dom_sf"/>
</dbReference>
<keyword evidence="5" id="KW-1185">Reference proteome</keyword>
<comment type="caution">
    <text evidence="4">The sequence shown here is derived from an EMBL/GenBank/DDBJ whole genome shotgun (WGS) entry which is preliminary data.</text>
</comment>
<evidence type="ECO:0000259" key="3">
    <source>
        <dbReference type="PROSITE" id="PS50002"/>
    </source>
</evidence>
<keyword evidence="1 2" id="KW-0728">SH3 domain</keyword>
<dbReference type="PRINTS" id="PR00452">
    <property type="entry name" value="SH3DOMAIN"/>
</dbReference>
<dbReference type="InterPro" id="IPR001452">
    <property type="entry name" value="SH3_domain"/>
</dbReference>
<dbReference type="PROSITE" id="PS50002">
    <property type="entry name" value="SH3"/>
    <property type="match status" value="1"/>
</dbReference>
<accession>A0ABQ9J276</accession>
<dbReference type="SUPFAM" id="SSF50044">
    <property type="entry name" value="SH3-domain"/>
    <property type="match status" value="1"/>
</dbReference>
<protein>
    <recommendedName>
        <fullName evidence="3">SH3 domain-containing protein</fullName>
    </recommendedName>
</protein>
<dbReference type="SMART" id="SM00326">
    <property type="entry name" value="SH3"/>
    <property type="match status" value="1"/>
</dbReference>
<sequence>MPLFKLQPYLFYTSLKVILRHPLPDRYVSDPHQNHQTKAHQDVITRTRQTPTRPIAAIKSLVVIAMYNYEARDSQDVSFKKGDRMAVLDESEGDWLKVEHLITKEIGFIPGNFVAPELSVESEEFSEFGRNVSICAGACGTSFERSIFILYSKMIFKAFTSSGDDLGIHLTDLDATFV</sequence>
<organism evidence="4 5">
    <name type="scientific">Molorchus minor</name>
    <dbReference type="NCBI Taxonomy" id="1323400"/>
    <lineage>
        <taxon>Eukaryota</taxon>
        <taxon>Metazoa</taxon>
        <taxon>Ecdysozoa</taxon>
        <taxon>Arthropoda</taxon>
        <taxon>Hexapoda</taxon>
        <taxon>Insecta</taxon>
        <taxon>Pterygota</taxon>
        <taxon>Neoptera</taxon>
        <taxon>Endopterygota</taxon>
        <taxon>Coleoptera</taxon>
        <taxon>Polyphaga</taxon>
        <taxon>Cucujiformia</taxon>
        <taxon>Chrysomeloidea</taxon>
        <taxon>Cerambycidae</taxon>
        <taxon>Lamiinae</taxon>
        <taxon>Monochamini</taxon>
        <taxon>Molorchus</taxon>
    </lineage>
</organism>
<reference evidence="4" key="1">
    <citation type="journal article" date="2023" name="Insect Mol. Biol.">
        <title>Genome sequencing provides insights into the evolution of gene families encoding plant cell wall-degrading enzymes in longhorned beetles.</title>
        <authorList>
            <person name="Shin N.R."/>
            <person name="Okamura Y."/>
            <person name="Kirsch R."/>
            <person name="Pauchet Y."/>
        </authorList>
    </citation>
    <scope>NUCLEOTIDE SEQUENCE</scope>
    <source>
        <strain evidence="4">MMC_N1</strain>
    </source>
</reference>
<dbReference type="EMBL" id="JAPWTJ010001597">
    <property type="protein sequence ID" value="KAJ8970634.1"/>
    <property type="molecule type" value="Genomic_DNA"/>
</dbReference>
<proteinExistence type="predicted"/>
<name>A0ABQ9J276_9CUCU</name>
<dbReference type="Pfam" id="PF00018">
    <property type="entry name" value="SH3_1"/>
    <property type="match status" value="1"/>
</dbReference>
<dbReference type="Gene3D" id="2.30.30.40">
    <property type="entry name" value="SH3 Domains"/>
    <property type="match status" value="1"/>
</dbReference>
<evidence type="ECO:0000313" key="4">
    <source>
        <dbReference type="EMBL" id="KAJ8970634.1"/>
    </source>
</evidence>